<evidence type="ECO:0000256" key="1">
    <source>
        <dbReference type="SAM" id="SignalP"/>
    </source>
</evidence>
<keyword evidence="1" id="KW-0732">Signal</keyword>
<dbReference type="EMBL" id="JBGMEF010000007">
    <property type="protein sequence ID" value="MFO3666445.1"/>
    <property type="molecule type" value="Genomic_DNA"/>
</dbReference>
<name>A0ABW9MBA3_9FIRM</name>
<feature type="chain" id="PRO_5046993082" evidence="1">
    <location>
        <begin position="23"/>
        <end position="567"/>
    </location>
</feature>
<keyword evidence="3" id="KW-1185">Reference proteome</keyword>
<comment type="caution">
    <text evidence="2">The sequence shown here is derived from an EMBL/GenBank/DDBJ whole genome shotgun (WGS) entry which is preliminary data.</text>
</comment>
<sequence length="567" mass="64310">MKKLLTIIAMSLMIFLPKEALADEFKEINIEAKLDEKGIGSIKETWHIDENDTDYTERYKAINNLRGLKIEDFSVSAFGKDFEKADPWDIDKSFEEKAYRYGTVQKDDGYELCWGISKYEDNVYDLKYKISPLAIGLNDADMVFFKFVGDDFDPMPEKVNIKITSYKPIERDVKFWGFGLKGNIENRDGVIELNSTGGIDYATVMIKFPKGTFATSYREDKNFKDYADQAVKGSKREENQGKAYKPPMPVWAKILIGLASALGLAGAFAGIRAAKLSFSEKRITNLKDLRKPKDFGREYLKDIPYDGHIEDLAFIIEKTYINSISLAEDYVNAFILKWALAKKIDLGEDKYGLVSEKKIKILERPDNMGALEGKYFDTLYKASLRSHDGFLTDYAYQKYLEKNKDSLDNFYEDLEDLSLATLKEKGYIEDYEYEKTFLSSSRTGTELRLTQKGISLYEDLCKFKSYLASYELVGEKSQEEMPKWKGFLVYAQILGLGESFEKIVERDDYYMNNFIYYPYLFTNSRGFSKSINQSYGEATGFSNAGFGGATSVGGGGGSFGGGGGGGR</sequence>
<dbReference type="Proteomes" id="UP001637994">
    <property type="component" value="Unassembled WGS sequence"/>
</dbReference>
<reference evidence="2 3" key="1">
    <citation type="journal article" date="2025" name="Anaerobe">
        <title>Description of Anaerococcus kampingiae sp. nov., Anaerococcus groningensis sp. nov., Anaerococcus martiniensis sp. nov., and Anaerococcus cruorum sp. nov., isolated from human clinical specimens.</title>
        <authorList>
            <person name="Boiten K.E."/>
            <person name="Meijer J."/>
            <person name="van Wezel E.M."/>
            <person name="Veloo A.C.M."/>
        </authorList>
    </citation>
    <scope>NUCLEOTIDE SEQUENCE [LARGE SCALE GENOMIC DNA]</scope>
    <source>
        <strain evidence="2 3">ENR0874</strain>
    </source>
</reference>
<evidence type="ECO:0000313" key="3">
    <source>
        <dbReference type="Proteomes" id="UP001637994"/>
    </source>
</evidence>
<accession>A0ABW9MBA3</accession>
<organism evidence="2 3">
    <name type="scientific">Anaerococcus kampingae</name>
    <dbReference type="NCBI Taxonomy" id="3115614"/>
    <lineage>
        <taxon>Bacteria</taxon>
        <taxon>Bacillati</taxon>
        <taxon>Bacillota</taxon>
        <taxon>Tissierellia</taxon>
        <taxon>Tissierellales</taxon>
        <taxon>Peptoniphilaceae</taxon>
        <taxon>Anaerococcus</taxon>
    </lineage>
</organism>
<protein>
    <submittedName>
        <fullName evidence="2">DUF2207 domain-containing protein</fullName>
    </submittedName>
</protein>
<feature type="signal peptide" evidence="1">
    <location>
        <begin position="1"/>
        <end position="22"/>
    </location>
</feature>
<evidence type="ECO:0000313" key="2">
    <source>
        <dbReference type="EMBL" id="MFO3666445.1"/>
    </source>
</evidence>
<dbReference type="RefSeq" id="WP_410035127.1">
    <property type="nucleotide sequence ID" value="NZ_JBGMEF010000007.1"/>
</dbReference>
<gene>
    <name evidence="2" type="ORF">ACCQ42_01470</name>
</gene>
<proteinExistence type="predicted"/>